<dbReference type="EMBL" id="UZAK01007051">
    <property type="protein sequence ID" value="VDO91390.1"/>
    <property type="molecule type" value="Genomic_DNA"/>
</dbReference>
<evidence type="ECO:0000313" key="2">
    <source>
        <dbReference type="Proteomes" id="UP000279833"/>
    </source>
</evidence>
<keyword evidence="2" id="KW-1185">Reference proteome</keyword>
<sequence length="125" mass="14573">DTAKLILSIRLDQRNISFQSEFISTNKTIRQLTNNELLLESKLLIQLYNILNEIHEIFFKWSITKQISLICNSNLSSYKMDYSFTKLTNQTSTNSLRILRQLQPHQVNSLPKSKQINNNANGEEK</sequence>
<reference evidence="3" key="1">
    <citation type="submission" date="2016-06" db="UniProtKB">
        <authorList>
            <consortium name="WormBaseParasite"/>
        </authorList>
    </citation>
    <scope>IDENTIFICATION</scope>
</reference>
<name>A0A183JQA6_9TREM</name>
<organism evidence="3">
    <name type="scientific">Schistosoma curassoni</name>
    <dbReference type="NCBI Taxonomy" id="6186"/>
    <lineage>
        <taxon>Eukaryota</taxon>
        <taxon>Metazoa</taxon>
        <taxon>Spiralia</taxon>
        <taxon>Lophotrochozoa</taxon>
        <taxon>Platyhelminthes</taxon>
        <taxon>Trematoda</taxon>
        <taxon>Digenea</taxon>
        <taxon>Strigeidida</taxon>
        <taxon>Schistosomatoidea</taxon>
        <taxon>Schistosomatidae</taxon>
        <taxon>Schistosoma</taxon>
    </lineage>
</organism>
<gene>
    <name evidence="1" type="ORF">SCUD_LOCUS4894</name>
</gene>
<proteinExistence type="predicted"/>
<dbReference type="Proteomes" id="UP000279833">
    <property type="component" value="Unassembled WGS sequence"/>
</dbReference>
<protein>
    <submittedName>
        <fullName evidence="1 3">Uncharacterized protein</fullName>
    </submittedName>
</protein>
<dbReference type="STRING" id="6186.A0A183JQA6"/>
<reference evidence="1 2" key="2">
    <citation type="submission" date="2018-11" db="EMBL/GenBank/DDBJ databases">
        <authorList>
            <consortium name="Pathogen Informatics"/>
        </authorList>
    </citation>
    <scope>NUCLEOTIDE SEQUENCE [LARGE SCALE GENOMIC DNA]</scope>
    <source>
        <strain evidence="1">Dakar</strain>
        <strain evidence="2">Dakar, Senegal</strain>
    </source>
</reference>
<dbReference type="AlphaFoldDB" id="A0A183JQA6"/>
<evidence type="ECO:0000313" key="3">
    <source>
        <dbReference type="WBParaSite" id="SCUD_0000489401-mRNA-1"/>
    </source>
</evidence>
<accession>A0A183JQA6</accession>
<dbReference type="WBParaSite" id="SCUD_0000489401-mRNA-1">
    <property type="protein sequence ID" value="SCUD_0000489401-mRNA-1"/>
    <property type="gene ID" value="SCUD_0000489401"/>
</dbReference>
<evidence type="ECO:0000313" key="1">
    <source>
        <dbReference type="EMBL" id="VDO91390.1"/>
    </source>
</evidence>